<dbReference type="PaxDb" id="3880-AES94838"/>
<reference evidence="1 3" key="1">
    <citation type="journal article" date="2011" name="Nature">
        <title>The Medicago genome provides insight into the evolution of rhizobial symbioses.</title>
        <authorList>
            <person name="Young N.D."/>
            <person name="Debelle F."/>
            <person name="Oldroyd G.E."/>
            <person name="Geurts R."/>
            <person name="Cannon S.B."/>
            <person name="Udvardi M.K."/>
            <person name="Benedito V.A."/>
            <person name="Mayer K.F."/>
            <person name="Gouzy J."/>
            <person name="Schoof H."/>
            <person name="Van de Peer Y."/>
            <person name="Proost S."/>
            <person name="Cook D.R."/>
            <person name="Meyers B.C."/>
            <person name="Spannagl M."/>
            <person name="Cheung F."/>
            <person name="De Mita S."/>
            <person name="Krishnakumar V."/>
            <person name="Gundlach H."/>
            <person name="Zhou S."/>
            <person name="Mudge J."/>
            <person name="Bharti A.K."/>
            <person name="Murray J.D."/>
            <person name="Naoumkina M.A."/>
            <person name="Rosen B."/>
            <person name="Silverstein K.A."/>
            <person name="Tang H."/>
            <person name="Rombauts S."/>
            <person name="Zhao P.X."/>
            <person name="Zhou P."/>
            <person name="Barbe V."/>
            <person name="Bardou P."/>
            <person name="Bechner M."/>
            <person name="Bellec A."/>
            <person name="Berger A."/>
            <person name="Berges H."/>
            <person name="Bidwell S."/>
            <person name="Bisseling T."/>
            <person name="Choisne N."/>
            <person name="Couloux A."/>
            <person name="Denny R."/>
            <person name="Deshpande S."/>
            <person name="Dai X."/>
            <person name="Doyle J.J."/>
            <person name="Dudez A.M."/>
            <person name="Farmer A.D."/>
            <person name="Fouteau S."/>
            <person name="Franken C."/>
            <person name="Gibelin C."/>
            <person name="Gish J."/>
            <person name="Goldstein S."/>
            <person name="Gonzalez A.J."/>
            <person name="Green P.J."/>
            <person name="Hallab A."/>
            <person name="Hartog M."/>
            <person name="Hua A."/>
            <person name="Humphray S.J."/>
            <person name="Jeong D.H."/>
            <person name="Jing Y."/>
            <person name="Jocker A."/>
            <person name="Kenton S.M."/>
            <person name="Kim D.J."/>
            <person name="Klee K."/>
            <person name="Lai H."/>
            <person name="Lang C."/>
            <person name="Lin S."/>
            <person name="Macmil S.L."/>
            <person name="Magdelenat G."/>
            <person name="Matthews L."/>
            <person name="McCorrison J."/>
            <person name="Monaghan E.L."/>
            <person name="Mun J.H."/>
            <person name="Najar F.Z."/>
            <person name="Nicholson C."/>
            <person name="Noirot C."/>
            <person name="O'Bleness M."/>
            <person name="Paule C.R."/>
            <person name="Poulain J."/>
            <person name="Prion F."/>
            <person name="Qin B."/>
            <person name="Qu C."/>
            <person name="Retzel E.F."/>
            <person name="Riddle C."/>
            <person name="Sallet E."/>
            <person name="Samain S."/>
            <person name="Samson N."/>
            <person name="Sanders I."/>
            <person name="Saurat O."/>
            <person name="Scarpelli C."/>
            <person name="Schiex T."/>
            <person name="Segurens B."/>
            <person name="Severin A.J."/>
            <person name="Sherrier D.J."/>
            <person name="Shi R."/>
            <person name="Sims S."/>
            <person name="Singer S.R."/>
            <person name="Sinharoy S."/>
            <person name="Sterck L."/>
            <person name="Viollet A."/>
            <person name="Wang B.B."/>
            <person name="Wang K."/>
            <person name="Wang M."/>
            <person name="Wang X."/>
            <person name="Warfsmann J."/>
            <person name="Weissenbach J."/>
            <person name="White D.D."/>
            <person name="White J.D."/>
            <person name="Wiley G.B."/>
            <person name="Wincker P."/>
            <person name="Xing Y."/>
            <person name="Yang L."/>
            <person name="Yao Z."/>
            <person name="Ying F."/>
            <person name="Zhai J."/>
            <person name="Zhou L."/>
            <person name="Zuber A."/>
            <person name="Denarie J."/>
            <person name="Dixon R.A."/>
            <person name="May G.D."/>
            <person name="Schwartz D.C."/>
            <person name="Rogers J."/>
            <person name="Quetier F."/>
            <person name="Town C.D."/>
            <person name="Roe B.A."/>
        </authorList>
    </citation>
    <scope>NUCLEOTIDE SEQUENCE [LARGE SCALE GENOMIC DNA]</scope>
    <source>
        <strain evidence="1">A17</strain>
        <strain evidence="2 3">cv. Jemalong A17</strain>
    </source>
</reference>
<dbReference type="EMBL" id="CM001221">
    <property type="protein sequence ID" value="AES94838.1"/>
    <property type="molecule type" value="Genomic_DNA"/>
</dbReference>
<dbReference type="HOGENOM" id="CLU_2761624_0_0_1"/>
<dbReference type="Proteomes" id="UP000002051">
    <property type="component" value="Chromosome 5"/>
</dbReference>
<gene>
    <name evidence="1" type="ordered locus">MTR_5g018950</name>
</gene>
<name>G7KAS5_MEDTR</name>
<reference evidence="2" key="3">
    <citation type="submission" date="2015-04" db="UniProtKB">
        <authorList>
            <consortium name="EnsemblPlants"/>
        </authorList>
    </citation>
    <scope>IDENTIFICATION</scope>
    <source>
        <strain evidence="2">cv. Jemalong A17</strain>
    </source>
</reference>
<protein>
    <submittedName>
        <fullName evidence="1 2">Uncharacterized protein</fullName>
    </submittedName>
</protein>
<keyword evidence="3" id="KW-1185">Reference proteome</keyword>
<evidence type="ECO:0000313" key="3">
    <source>
        <dbReference type="Proteomes" id="UP000002051"/>
    </source>
</evidence>
<proteinExistence type="predicted"/>
<sequence length="70" mass="8086">MCTPRKNVLGVTLLEKNLGYNTLKDLVWIRFHVLNLVYYDDSFLLVMPSTIGLHIKVNNNTLKMECGRFA</sequence>
<dbReference type="AlphaFoldDB" id="G7KAS5"/>
<dbReference type="EnsemblPlants" id="AES94838">
    <property type="protein sequence ID" value="AES94838"/>
    <property type="gene ID" value="MTR_5g018950"/>
</dbReference>
<reference evidence="1 3" key="2">
    <citation type="journal article" date="2014" name="BMC Genomics">
        <title>An improved genome release (version Mt4.0) for the model legume Medicago truncatula.</title>
        <authorList>
            <person name="Tang H."/>
            <person name="Krishnakumar V."/>
            <person name="Bidwell S."/>
            <person name="Rosen B."/>
            <person name="Chan A."/>
            <person name="Zhou S."/>
            <person name="Gentzbittel L."/>
            <person name="Childs K.L."/>
            <person name="Yandell M."/>
            <person name="Gundlach H."/>
            <person name="Mayer K.F."/>
            <person name="Schwartz D.C."/>
            <person name="Town C.D."/>
        </authorList>
    </citation>
    <scope>GENOME REANNOTATION</scope>
    <source>
        <strain evidence="2 3">cv. Jemalong A17</strain>
    </source>
</reference>
<evidence type="ECO:0000313" key="1">
    <source>
        <dbReference type="EMBL" id="AES94838.1"/>
    </source>
</evidence>
<evidence type="ECO:0000313" key="2">
    <source>
        <dbReference type="EnsemblPlants" id="AES94838"/>
    </source>
</evidence>
<accession>G7KAS5</accession>
<organism evidence="1 3">
    <name type="scientific">Medicago truncatula</name>
    <name type="common">Barrel medic</name>
    <name type="synonym">Medicago tribuloides</name>
    <dbReference type="NCBI Taxonomy" id="3880"/>
    <lineage>
        <taxon>Eukaryota</taxon>
        <taxon>Viridiplantae</taxon>
        <taxon>Streptophyta</taxon>
        <taxon>Embryophyta</taxon>
        <taxon>Tracheophyta</taxon>
        <taxon>Spermatophyta</taxon>
        <taxon>Magnoliopsida</taxon>
        <taxon>eudicotyledons</taxon>
        <taxon>Gunneridae</taxon>
        <taxon>Pentapetalae</taxon>
        <taxon>rosids</taxon>
        <taxon>fabids</taxon>
        <taxon>Fabales</taxon>
        <taxon>Fabaceae</taxon>
        <taxon>Papilionoideae</taxon>
        <taxon>50 kb inversion clade</taxon>
        <taxon>NPAAA clade</taxon>
        <taxon>Hologalegina</taxon>
        <taxon>IRL clade</taxon>
        <taxon>Trifolieae</taxon>
        <taxon>Medicago</taxon>
    </lineage>
</organism>